<dbReference type="PANTHER" id="PTHR46171">
    <property type="entry name" value="GH10160P"/>
    <property type="match status" value="1"/>
</dbReference>
<feature type="compositionally biased region" description="Polar residues" evidence="5">
    <location>
        <begin position="124"/>
        <end position="141"/>
    </location>
</feature>
<dbReference type="PANTHER" id="PTHR46171:SF3">
    <property type="entry name" value="GH10160P"/>
    <property type="match status" value="1"/>
</dbReference>
<feature type="compositionally biased region" description="Low complexity" evidence="5">
    <location>
        <begin position="50"/>
        <end position="63"/>
    </location>
</feature>
<evidence type="ECO:0000259" key="6">
    <source>
        <dbReference type="PROSITE" id="PS50089"/>
    </source>
</evidence>
<dbReference type="InterPro" id="IPR013083">
    <property type="entry name" value="Znf_RING/FYVE/PHD"/>
</dbReference>
<dbReference type="Gene3D" id="3.30.40.10">
    <property type="entry name" value="Zinc/RING finger domain, C3HC4 (zinc finger)"/>
    <property type="match status" value="1"/>
</dbReference>
<accession>A0A9J6FIE1</accession>
<dbReference type="Proteomes" id="UP000821853">
    <property type="component" value="Chromosome 1"/>
</dbReference>
<evidence type="ECO:0000256" key="4">
    <source>
        <dbReference type="PROSITE-ProRule" id="PRU00175"/>
    </source>
</evidence>
<dbReference type="GO" id="GO:0016567">
    <property type="term" value="P:protein ubiquitination"/>
    <property type="evidence" value="ECO:0007669"/>
    <property type="project" value="TreeGrafter"/>
</dbReference>
<evidence type="ECO:0000256" key="1">
    <source>
        <dbReference type="ARBA" id="ARBA00022723"/>
    </source>
</evidence>
<dbReference type="EMBL" id="JABSTR010000001">
    <property type="protein sequence ID" value="KAH9362781.1"/>
    <property type="molecule type" value="Genomic_DNA"/>
</dbReference>
<feature type="compositionally biased region" description="Basic and acidic residues" evidence="5">
    <location>
        <begin position="1"/>
        <end position="11"/>
    </location>
</feature>
<evidence type="ECO:0000256" key="3">
    <source>
        <dbReference type="ARBA" id="ARBA00022833"/>
    </source>
</evidence>
<dbReference type="SUPFAM" id="SSF57850">
    <property type="entry name" value="RING/U-box"/>
    <property type="match status" value="1"/>
</dbReference>
<feature type="compositionally biased region" description="Polar residues" evidence="5">
    <location>
        <begin position="33"/>
        <end position="43"/>
    </location>
</feature>
<gene>
    <name evidence="7" type="ORF">HPB48_015256</name>
</gene>
<evidence type="ECO:0000313" key="8">
    <source>
        <dbReference type="Proteomes" id="UP000821853"/>
    </source>
</evidence>
<organism evidence="7 8">
    <name type="scientific">Haemaphysalis longicornis</name>
    <name type="common">Bush tick</name>
    <dbReference type="NCBI Taxonomy" id="44386"/>
    <lineage>
        <taxon>Eukaryota</taxon>
        <taxon>Metazoa</taxon>
        <taxon>Ecdysozoa</taxon>
        <taxon>Arthropoda</taxon>
        <taxon>Chelicerata</taxon>
        <taxon>Arachnida</taxon>
        <taxon>Acari</taxon>
        <taxon>Parasitiformes</taxon>
        <taxon>Ixodida</taxon>
        <taxon>Ixodoidea</taxon>
        <taxon>Ixodidae</taxon>
        <taxon>Haemaphysalinae</taxon>
        <taxon>Haemaphysalis</taxon>
    </lineage>
</organism>
<dbReference type="SMART" id="SM00184">
    <property type="entry name" value="RING"/>
    <property type="match status" value="1"/>
</dbReference>
<dbReference type="GO" id="GO:0061630">
    <property type="term" value="F:ubiquitin protein ligase activity"/>
    <property type="evidence" value="ECO:0007669"/>
    <property type="project" value="TreeGrafter"/>
</dbReference>
<dbReference type="GO" id="GO:0008270">
    <property type="term" value="F:zinc ion binding"/>
    <property type="evidence" value="ECO:0007669"/>
    <property type="project" value="UniProtKB-KW"/>
</dbReference>
<feature type="compositionally biased region" description="Polar residues" evidence="5">
    <location>
        <begin position="233"/>
        <end position="242"/>
    </location>
</feature>
<dbReference type="Pfam" id="PF13639">
    <property type="entry name" value="zf-RING_2"/>
    <property type="match status" value="1"/>
</dbReference>
<evidence type="ECO:0000313" key="7">
    <source>
        <dbReference type="EMBL" id="KAH9362781.1"/>
    </source>
</evidence>
<evidence type="ECO:0000256" key="2">
    <source>
        <dbReference type="ARBA" id="ARBA00022771"/>
    </source>
</evidence>
<dbReference type="AlphaFoldDB" id="A0A9J6FIE1"/>
<dbReference type="InterPro" id="IPR001841">
    <property type="entry name" value="Znf_RING"/>
</dbReference>
<keyword evidence="1" id="KW-0479">Metal-binding</keyword>
<feature type="region of interest" description="Disordered" evidence="5">
    <location>
        <begin position="1"/>
        <end position="151"/>
    </location>
</feature>
<feature type="region of interest" description="Disordered" evidence="5">
    <location>
        <begin position="232"/>
        <end position="293"/>
    </location>
</feature>
<name>A0A9J6FIE1_HAELO</name>
<keyword evidence="3" id="KW-0862">Zinc</keyword>
<comment type="caution">
    <text evidence="7">The sequence shown here is derived from an EMBL/GenBank/DDBJ whole genome shotgun (WGS) entry which is preliminary data.</text>
</comment>
<dbReference type="FunFam" id="3.30.40.10:FF:000024">
    <property type="entry name" value="RING finger protein 44 isoform X1"/>
    <property type="match status" value="1"/>
</dbReference>
<sequence>MDRYLQDESVEKPASSGGTVPTQQSEPAAGDSQLLSRRTSTSEGCELENTASSSAAGDTSAPTMHQVPATGAPDPEPSRRDSSSDDSDQEDSGKPRRKRPRPPPGATEPEAQPPNTPIAAPSTVDESSPGGSNLSPPQGQRKNLPPTHALCIPSTASERGIHGCSGDSGMQGTIGDHAALGTGMLYDAGVVEAPSSTSSAVSVGAPSDHFGKCSGNTGSASGGLPGAPIAGCSYSSPASQDSQLRHNQPDMTARAGPSSAHQGPARGAAEGRSSGTAQAPPTGRTTGTSRCPSRRLSLLQAEIRRAFAVFARATDIPFSMPRSEIEELPAYRFNPGANDSDEVMCVVCLCHFRAQELVRVLPCSHEFHAECVDKWLESNSRCPVCRAYASGAGPGASS</sequence>
<protein>
    <recommendedName>
        <fullName evidence="6">RING-type domain-containing protein</fullName>
    </recommendedName>
</protein>
<feature type="compositionally biased region" description="Polar residues" evidence="5">
    <location>
        <begin position="273"/>
        <end position="291"/>
    </location>
</feature>
<dbReference type="VEuPathDB" id="VectorBase:HLOH_045995"/>
<keyword evidence="2 4" id="KW-0863">Zinc-finger</keyword>
<dbReference type="PROSITE" id="PS50089">
    <property type="entry name" value="ZF_RING_2"/>
    <property type="match status" value="1"/>
</dbReference>
<reference evidence="7 8" key="1">
    <citation type="journal article" date="2020" name="Cell">
        <title>Large-Scale Comparative Analyses of Tick Genomes Elucidate Their Genetic Diversity and Vector Capacities.</title>
        <authorList>
            <consortium name="Tick Genome and Microbiome Consortium (TIGMIC)"/>
            <person name="Jia N."/>
            <person name="Wang J."/>
            <person name="Shi W."/>
            <person name="Du L."/>
            <person name="Sun Y."/>
            <person name="Zhan W."/>
            <person name="Jiang J.F."/>
            <person name="Wang Q."/>
            <person name="Zhang B."/>
            <person name="Ji P."/>
            <person name="Bell-Sakyi L."/>
            <person name="Cui X.M."/>
            <person name="Yuan T.T."/>
            <person name="Jiang B.G."/>
            <person name="Yang W.F."/>
            <person name="Lam T.T."/>
            <person name="Chang Q.C."/>
            <person name="Ding S.J."/>
            <person name="Wang X.J."/>
            <person name="Zhu J.G."/>
            <person name="Ruan X.D."/>
            <person name="Zhao L."/>
            <person name="Wei J.T."/>
            <person name="Ye R.Z."/>
            <person name="Que T.C."/>
            <person name="Du C.H."/>
            <person name="Zhou Y.H."/>
            <person name="Cheng J.X."/>
            <person name="Dai P.F."/>
            <person name="Guo W.B."/>
            <person name="Han X.H."/>
            <person name="Huang E.J."/>
            <person name="Li L.F."/>
            <person name="Wei W."/>
            <person name="Gao Y.C."/>
            <person name="Liu J.Z."/>
            <person name="Shao H.Z."/>
            <person name="Wang X."/>
            <person name="Wang C.C."/>
            <person name="Yang T.C."/>
            <person name="Huo Q.B."/>
            <person name="Li W."/>
            <person name="Chen H.Y."/>
            <person name="Chen S.E."/>
            <person name="Zhou L.G."/>
            <person name="Ni X.B."/>
            <person name="Tian J.H."/>
            <person name="Sheng Y."/>
            <person name="Liu T."/>
            <person name="Pan Y.S."/>
            <person name="Xia L.Y."/>
            <person name="Li J."/>
            <person name="Zhao F."/>
            <person name="Cao W.C."/>
        </authorList>
    </citation>
    <scope>NUCLEOTIDE SEQUENCE [LARGE SCALE GENOMIC DNA]</scope>
    <source>
        <strain evidence="7">HaeL-2018</strain>
    </source>
</reference>
<proteinExistence type="predicted"/>
<feature type="domain" description="RING-type" evidence="6">
    <location>
        <begin position="345"/>
        <end position="386"/>
    </location>
</feature>
<feature type="compositionally biased region" description="Polar residues" evidence="5">
    <location>
        <begin position="16"/>
        <end position="26"/>
    </location>
</feature>
<dbReference type="OrthoDB" id="1714475at2759"/>
<keyword evidence="8" id="KW-1185">Reference proteome</keyword>
<feature type="compositionally biased region" description="Pro residues" evidence="5">
    <location>
        <begin position="102"/>
        <end position="116"/>
    </location>
</feature>
<evidence type="ECO:0000256" key="5">
    <source>
        <dbReference type="SAM" id="MobiDB-lite"/>
    </source>
</evidence>